<dbReference type="InterPro" id="IPR001451">
    <property type="entry name" value="Hexapep"/>
</dbReference>
<dbReference type="Pfam" id="PF00132">
    <property type="entry name" value="Hexapep"/>
    <property type="match status" value="1"/>
</dbReference>
<dbReference type="EMBL" id="AZHW01000878">
    <property type="protein sequence ID" value="ETW95732.1"/>
    <property type="molecule type" value="Genomic_DNA"/>
</dbReference>
<dbReference type="PANTHER" id="PTHR43300">
    <property type="entry name" value="ACETYLTRANSFERASE"/>
    <property type="match status" value="1"/>
</dbReference>
<dbReference type="SUPFAM" id="SSF51161">
    <property type="entry name" value="Trimeric LpxA-like enzymes"/>
    <property type="match status" value="1"/>
</dbReference>
<gene>
    <name evidence="2" type="ORF">ETSY1_29450</name>
</gene>
<protein>
    <recommendedName>
        <fullName evidence="4">N-acetyltransferase</fullName>
    </recommendedName>
</protein>
<comment type="caution">
    <text evidence="2">The sequence shown here is derived from an EMBL/GenBank/DDBJ whole genome shotgun (WGS) entry which is preliminary data.</text>
</comment>
<dbReference type="HOGENOM" id="CLU_051638_9_1_7"/>
<keyword evidence="3" id="KW-1185">Reference proteome</keyword>
<dbReference type="PANTHER" id="PTHR43300:SF4">
    <property type="entry name" value="ACYL-[ACYL-CARRIER-PROTEIN]--UDP-N-ACETYLGLUCOSAMINE O-ACYLTRANSFERASE"/>
    <property type="match status" value="1"/>
</dbReference>
<dbReference type="InterPro" id="IPR050179">
    <property type="entry name" value="Trans_hexapeptide_repeat"/>
</dbReference>
<dbReference type="CDD" id="cd03358">
    <property type="entry name" value="LbH_WxcM_N_like"/>
    <property type="match status" value="1"/>
</dbReference>
<dbReference type="InterPro" id="IPR011004">
    <property type="entry name" value="Trimer_LpxA-like_sf"/>
</dbReference>
<evidence type="ECO:0008006" key="4">
    <source>
        <dbReference type="Google" id="ProtNLM"/>
    </source>
</evidence>
<reference evidence="2 3" key="1">
    <citation type="journal article" date="2014" name="Nature">
        <title>An environmental bacterial taxon with a large and distinct metabolic repertoire.</title>
        <authorList>
            <person name="Wilson M.C."/>
            <person name="Mori T."/>
            <person name="Ruckert C."/>
            <person name="Uria A.R."/>
            <person name="Helf M.J."/>
            <person name="Takada K."/>
            <person name="Gernert C."/>
            <person name="Steffens U.A."/>
            <person name="Heycke N."/>
            <person name="Schmitt S."/>
            <person name="Rinke C."/>
            <person name="Helfrich E.J."/>
            <person name="Brachmann A.O."/>
            <person name="Gurgui C."/>
            <person name="Wakimoto T."/>
            <person name="Kracht M."/>
            <person name="Crusemann M."/>
            <person name="Hentschel U."/>
            <person name="Abe I."/>
            <person name="Matsunaga S."/>
            <person name="Kalinowski J."/>
            <person name="Takeyama H."/>
            <person name="Piel J."/>
        </authorList>
    </citation>
    <scope>NUCLEOTIDE SEQUENCE [LARGE SCALE GENOMIC DNA]</scope>
    <source>
        <strain evidence="3">TSY1</strain>
    </source>
</reference>
<sequence>MSEDTPDYFVHPSSYVDAGACVGPGTKIWHFCHIMPGAVLGSNCSLGQNTFVGSNVVIGNNVKVQNNVSIYDNVTLEDDVFCGPSMVFTNVVNPRSHVSRKDEFADTLVQRGASIGANATVVCGHTIGAYAFIGAGAVVTSDVPPYALVYGNPARQHGYVCQCGIKLELCGEAGKCDACGGRYRLVEGVLTPLG</sequence>
<accession>W4LCL1</accession>
<name>W4LCL1_ENTF1</name>
<proteinExistence type="inferred from homology"/>
<dbReference type="Proteomes" id="UP000019141">
    <property type="component" value="Unassembled WGS sequence"/>
</dbReference>
<dbReference type="AlphaFoldDB" id="W4LCL1"/>
<dbReference type="PATRIC" id="fig|1429438.4.peg.5612"/>
<evidence type="ECO:0000313" key="2">
    <source>
        <dbReference type="EMBL" id="ETW95732.1"/>
    </source>
</evidence>
<dbReference type="Gene3D" id="2.160.10.10">
    <property type="entry name" value="Hexapeptide repeat proteins"/>
    <property type="match status" value="1"/>
</dbReference>
<evidence type="ECO:0000256" key="1">
    <source>
        <dbReference type="ARBA" id="ARBA00007274"/>
    </source>
</evidence>
<comment type="similarity">
    <text evidence="1">Belongs to the transferase hexapeptide repeat family.</text>
</comment>
<evidence type="ECO:0000313" key="3">
    <source>
        <dbReference type="Proteomes" id="UP000019141"/>
    </source>
</evidence>
<organism evidence="2 3">
    <name type="scientific">Entotheonella factor</name>
    <dbReference type="NCBI Taxonomy" id="1429438"/>
    <lineage>
        <taxon>Bacteria</taxon>
        <taxon>Pseudomonadati</taxon>
        <taxon>Nitrospinota/Tectimicrobiota group</taxon>
        <taxon>Candidatus Tectimicrobiota</taxon>
        <taxon>Candidatus Entotheonellia</taxon>
        <taxon>Candidatus Entotheonellales</taxon>
        <taxon>Candidatus Entotheonellaceae</taxon>
        <taxon>Candidatus Entotheonella</taxon>
    </lineage>
</organism>